<proteinExistence type="predicted"/>
<dbReference type="KEGG" id="rhl:LPU83_pLPU83c_0327"/>
<dbReference type="EMBL" id="HG916854">
    <property type="protein sequence ID" value="CDM60889.1"/>
    <property type="molecule type" value="Genomic_DNA"/>
</dbReference>
<reference evidence="1" key="1">
    <citation type="submission" date="2013-11" db="EMBL/GenBank/DDBJ databases">
        <title>Draft genome sequence of the broad-host-range Rhizobium sp. LPU83 strain, a member of the low-genetic diversity Oregon-like Rhizobium sp. group.</title>
        <authorList>
            <person name="Wibberg D."/>
            <person name="Puehler A."/>
            <person name="Schlueter A."/>
        </authorList>
    </citation>
    <scope>NUCLEOTIDE SEQUENCE [LARGE SCALE GENOMIC DNA]</scope>
    <source>
        <strain evidence="1">LPU83</strain>
        <plasmid evidence="1">pLPU83c</plasmid>
    </source>
</reference>
<dbReference type="HOGENOM" id="CLU_2791157_0_0_5"/>
<accession>W6RJ53</accession>
<dbReference type="Proteomes" id="UP000019443">
    <property type="component" value="Plasmid pLPU83c"/>
</dbReference>
<gene>
    <name evidence="1" type="ORF">LPU83_pLPU83c_0327</name>
</gene>
<geneLocation type="plasmid" evidence="1 2">
    <name>pLPU83c</name>
</geneLocation>
<name>W6RJ53_9HYPH</name>
<evidence type="ECO:0000313" key="2">
    <source>
        <dbReference type="Proteomes" id="UP000019443"/>
    </source>
</evidence>
<dbReference type="AlphaFoldDB" id="W6RJ53"/>
<protein>
    <submittedName>
        <fullName evidence="1">Uncharacterized protein</fullName>
    </submittedName>
</protein>
<organism evidence="1 2">
    <name type="scientific">Rhizobium favelukesii</name>
    <dbReference type="NCBI Taxonomy" id="348824"/>
    <lineage>
        <taxon>Bacteria</taxon>
        <taxon>Pseudomonadati</taxon>
        <taxon>Pseudomonadota</taxon>
        <taxon>Alphaproteobacteria</taxon>
        <taxon>Hyphomicrobiales</taxon>
        <taxon>Rhizobiaceae</taxon>
        <taxon>Rhizobium/Agrobacterium group</taxon>
        <taxon>Rhizobium</taxon>
    </lineage>
</organism>
<keyword evidence="1" id="KW-0614">Plasmid</keyword>
<keyword evidence="2" id="KW-1185">Reference proteome</keyword>
<sequence length="68" mass="7016">MIGGHELLALLGGGGFAALTEFGGRLLGTAQSPTAFTAQLAVSNSARPRPKMRVVTQEPRMLAVSPLP</sequence>
<evidence type="ECO:0000313" key="1">
    <source>
        <dbReference type="EMBL" id="CDM60889.1"/>
    </source>
</evidence>